<gene>
    <name evidence="7" type="primary">mecA</name>
    <name evidence="7" type="ORF">FC699_22005</name>
</gene>
<evidence type="ECO:0000256" key="1">
    <source>
        <dbReference type="ARBA" id="ARBA00005397"/>
    </source>
</evidence>
<dbReference type="NCBIfam" id="NF002644">
    <property type="entry name" value="PRK02315.1-5"/>
    <property type="match status" value="1"/>
</dbReference>
<comment type="function">
    <text evidence="5">Enables the recognition and targeting of unfolded and aggregated proteins to the ClpC protease or to other proteins involved in proteolysis. Acts negatively in the development of competence by binding ComK and recruiting it to the ClpCP protease. When overexpressed, inhibits sporulation. Also involved in Spx degradation by ClpC.</text>
</comment>
<dbReference type="GO" id="GO:0030435">
    <property type="term" value="P:sporulation resulting in formation of a cellular spore"/>
    <property type="evidence" value="ECO:0007669"/>
    <property type="project" value="UniProtKB-KW"/>
</dbReference>
<dbReference type="Pfam" id="PF05389">
    <property type="entry name" value="MecA"/>
    <property type="match status" value="1"/>
</dbReference>
<evidence type="ECO:0000256" key="4">
    <source>
        <dbReference type="ARBA" id="ARBA00023287"/>
    </source>
</evidence>
<dbReference type="PANTHER" id="PTHR39161">
    <property type="entry name" value="ADAPTER PROTEIN MECA"/>
    <property type="match status" value="1"/>
</dbReference>
<keyword evidence="4" id="KW-0178">Competence</keyword>
<dbReference type="Gene3D" id="3.30.70.1950">
    <property type="match status" value="1"/>
</dbReference>
<comment type="subunit">
    <text evidence="2">Homodimer.</text>
</comment>
<dbReference type="EMBL" id="SZON01001351">
    <property type="protein sequence ID" value="TKI91439.1"/>
    <property type="molecule type" value="Genomic_DNA"/>
</dbReference>
<sequence length="230" mass="27376">MDIERINDHTMKFFITYIDIEDRGFNREEIWYDRERSEELFWEMMDEARDHDDFFIDGPLWIQVQAVDKGIEVLVTKAELSKDGQKLELPIGVDKIIDIPLDEGIESLFQQELVEEVEEQAGTNFNEDGTFGFLIKFNDFEDVISLSHRLIFEDIKDELYSFENRYYVYVEFDEVLHDEEEIDRILSIVLEYGEESTLTIHRVSEYGKQIVKERALETIRNNFPILHIKS</sequence>
<evidence type="ECO:0000313" key="7">
    <source>
        <dbReference type="EMBL" id="TKI91439.1"/>
    </source>
</evidence>
<evidence type="ECO:0000256" key="6">
    <source>
        <dbReference type="ARBA" id="ARBA00069812"/>
    </source>
</evidence>
<comment type="similarity">
    <text evidence="1">Belongs to the MecA family.</text>
</comment>
<protein>
    <recommendedName>
        <fullName evidence="6">Adapter protein MecA 1</fullName>
    </recommendedName>
</protein>
<accession>A0A4U3AU49</accession>
<dbReference type="Proteomes" id="UP000305222">
    <property type="component" value="Unassembled WGS sequence"/>
</dbReference>
<evidence type="ECO:0000256" key="3">
    <source>
        <dbReference type="ARBA" id="ARBA00022969"/>
    </source>
</evidence>
<evidence type="ECO:0000313" key="8">
    <source>
        <dbReference type="Proteomes" id="UP000305222"/>
    </source>
</evidence>
<keyword evidence="3" id="KW-0749">Sporulation</keyword>
<proteinExistence type="inferred from homology"/>
<feature type="non-terminal residue" evidence="7">
    <location>
        <position position="230"/>
    </location>
</feature>
<name>A0A4U3AU49_9BACI</name>
<dbReference type="InterPro" id="IPR008681">
    <property type="entry name" value="Neg-reg_MecA"/>
</dbReference>
<dbReference type="NCBIfam" id="NF002641">
    <property type="entry name" value="PRK02315.1-1"/>
    <property type="match status" value="1"/>
</dbReference>
<reference evidence="7 8" key="1">
    <citation type="journal article" date="2019" name="Environ. Microbiol.">
        <title>An active ?-lactamase is a part of an orchestrated cell wall stress resistance network of Bacillus subtilis and related rhizosphere species.</title>
        <authorList>
            <person name="Bucher T."/>
            <person name="Keren-Paz A."/>
            <person name="Hausser J."/>
            <person name="Olender T."/>
            <person name="Cytryn E."/>
            <person name="Kolodkin-Gal I."/>
        </authorList>
    </citation>
    <scope>NUCLEOTIDE SEQUENCE [LARGE SCALE GENOMIC DNA]</scope>
    <source>
        <strain evidence="7 8">I5</strain>
    </source>
</reference>
<evidence type="ECO:0000256" key="5">
    <source>
        <dbReference type="ARBA" id="ARBA00054614"/>
    </source>
</evidence>
<dbReference type="GO" id="GO:0030420">
    <property type="term" value="P:establishment of competence for transformation"/>
    <property type="evidence" value="ECO:0007669"/>
    <property type="project" value="UniProtKB-KW"/>
</dbReference>
<dbReference type="HAMAP" id="MF_01124">
    <property type="entry name" value="MecA"/>
    <property type="match status" value="1"/>
</dbReference>
<dbReference type="PANTHER" id="PTHR39161:SF1">
    <property type="entry name" value="ADAPTER PROTEIN MECA 1"/>
    <property type="match status" value="1"/>
</dbReference>
<evidence type="ECO:0000256" key="2">
    <source>
        <dbReference type="ARBA" id="ARBA00011738"/>
    </source>
</evidence>
<comment type="caution">
    <text evidence="7">The sequence shown here is derived from an EMBL/GenBank/DDBJ whole genome shotgun (WGS) entry which is preliminary data.</text>
</comment>
<dbReference type="InterPro" id="IPR038471">
    <property type="entry name" value="MecA_C_sf"/>
</dbReference>
<organism evidence="7 8">
    <name type="scientific">Bacillus wiedmannii</name>
    <dbReference type="NCBI Taxonomy" id="1890302"/>
    <lineage>
        <taxon>Bacteria</taxon>
        <taxon>Bacillati</taxon>
        <taxon>Bacillota</taxon>
        <taxon>Bacilli</taxon>
        <taxon>Bacillales</taxon>
        <taxon>Bacillaceae</taxon>
        <taxon>Bacillus</taxon>
        <taxon>Bacillus cereus group</taxon>
    </lineage>
</organism>
<dbReference type="AlphaFoldDB" id="A0A4U3AU49"/>
<dbReference type="PIRSF" id="PIRSF029008">
    <property type="entry name" value="MecA"/>
    <property type="match status" value="1"/>
</dbReference>
<dbReference type="FunFam" id="3.30.70.1950:FF:000002">
    <property type="entry name" value="Adapter protein MecA"/>
    <property type="match status" value="1"/>
</dbReference>